<proteinExistence type="predicted"/>
<keyword evidence="2" id="KW-0732">Signal</keyword>
<sequence length="216" mass="24350">MWTPKVVPFLVLCLVGFSVSSPVLHNLNEGRGIGSTIWDWITYPFTWWSYGENDISENVQLAFSSNNNVESIEIGKRNVTVWCNDQTCTTMRCDKFGCTNLTCNIYDTDLNGECRIYNTLPSDEDTPKPIETQPKPVESTKPKDPENKPIEIPTKPTQPELKPMEAVGNKTESMDKVEQLNNSNAAQNNDPLEERPIELEMMLSATVNDTKSTKDN</sequence>
<evidence type="ECO:0000313" key="4">
    <source>
        <dbReference type="Proteomes" id="UP000663880"/>
    </source>
</evidence>
<feature type="compositionally biased region" description="Polar residues" evidence="1">
    <location>
        <begin position="179"/>
        <end position="190"/>
    </location>
</feature>
<organism evidence="3 4">
    <name type="scientific">Pieris macdunnoughi</name>
    <dbReference type="NCBI Taxonomy" id="345717"/>
    <lineage>
        <taxon>Eukaryota</taxon>
        <taxon>Metazoa</taxon>
        <taxon>Ecdysozoa</taxon>
        <taxon>Arthropoda</taxon>
        <taxon>Hexapoda</taxon>
        <taxon>Insecta</taxon>
        <taxon>Pterygota</taxon>
        <taxon>Neoptera</taxon>
        <taxon>Endopterygota</taxon>
        <taxon>Lepidoptera</taxon>
        <taxon>Glossata</taxon>
        <taxon>Ditrysia</taxon>
        <taxon>Papilionoidea</taxon>
        <taxon>Pieridae</taxon>
        <taxon>Pierinae</taxon>
        <taxon>Pieris</taxon>
    </lineage>
</organism>
<reference evidence="3" key="1">
    <citation type="submission" date="2021-02" db="EMBL/GenBank/DDBJ databases">
        <authorList>
            <person name="Steward A R."/>
        </authorList>
    </citation>
    <scope>NUCLEOTIDE SEQUENCE</scope>
</reference>
<feature type="signal peptide" evidence="2">
    <location>
        <begin position="1"/>
        <end position="20"/>
    </location>
</feature>
<dbReference type="OrthoDB" id="7483946at2759"/>
<evidence type="ECO:0000313" key="3">
    <source>
        <dbReference type="EMBL" id="CAF4934562.1"/>
    </source>
</evidence>
<dbReference type="Proteomes" id="UP000663880">
    <property type="component" value="Unassembled WGS sequence"/>
</dbReference>
<evidence type="ECO:0000256" key="2">
    <source>
        <dbReference type="SAM" id="SignalP"/>
    </source>
</evidence>
<dbReference type="EMBL" id="CAJOBZ010000063">
    <property type="protein sequence ID" value="CAF4934562.1"/>
    <property type="molecule type" value="Genomic_DNA"/>
</dbReference>
<dbReference type="AlphaFoldDB" id="A0A821WXY8"/>
<keyword evidence="4" id="KW-1185">Reference proteome</keyword>
<comment type="caution">
    <text evidence="3">The sequence shown here is derived from an EMBL/GenBank/DDBJ whole genome shotgun (WGS) entry which is preliminary data.</text>
</comment>
<name>A0A821WXY8_9NEOP</name>
<gene>
    <name evidence="3" type="ORF">PMACD_LOCUS14155</name>
</gene>
<accession>A0A821WXY8</accession>
<feature type="chain" id="PRO_5032306663" evidence="2">
    <location>
        <begin position="21"/>
        <end position="216"/>
    </location>
</feature>
<feature type="compositionally biased region" description="Basic and acidic residues" evidence="1">
    <location>
        <begin position="138"/>
        <end position="149"/>
    </location>
</feature>
<protein>
    <submittedName>
        <fullName evidence="3">Uncharacterized protein</fullName>
    </submittedName>
</protein>
<evidence type="ECO:0000256" key="1">
    <source>
        <dbReference type="SAM" id="MobiDB-lite"/>
    </source>
</evidence>
<feature type="region of interest" description="Disordered" evidence="1">
    <location>
        <begin position="119"/>
        <end position="195"/>
    </location>
</feature>